<evidence type="ECO:0000256" key="8">
    <source>
        <dbReference type="PROSITE-ProRule" id="PRU00076"/>
    </source>
</evidence>
<dbReference type="InterPro" id="IPR018097">
    <property type="entry name" value="EGF_Ca-bd_CS"/>
</dbReference>
<feature type="domain" description="EGF-like" evidence="10">
    <location>
        <begin position="27"/>
        <end position="62"/>
    </location>
</feature>
<dbReference type="Pfam" id="PF07645">
    <property type="entry name" value="EGF_CA"/>
    <property type="match status" value="1"/>
</dbReference>
<feature type="disulfide bond" evidence="8">
    <location>
        <begin position="128"/>
        <end position="137"/>
    </location>
</feature>
<evidence type="ECO:0000256" key="7">
    <source>
        <dbReference type="ARBA" id="ARBA00023180"/>
    </source>
</evidence>
<sequence length="268" mass="29442">DVDECASFPCQNGGQCQDGTDPRCETDIDECSSSPCQFGHCVDYPGSYGCTCFDGFTGDTCEQDINECQSQPCQHGAQCQDLPNGFQCLCQPGTTGNEGLGISLPCLSDPCLSDGVCNNTEGSFLCLCPPGTVPPLCSPLDRECNQTGCVHGRCETQDSRSDPVTSPVCRDFFLPLKSHFPKTAFLLNNTLIFCFLFFVTTYLSVSFSVDTVSTWDPPYKYIRAYSLSTDLHRCCNYGELQKTNELQFDSKVDGQHCDHERGRCDNTQ</sequence>
<keyword evidence="2" id="KW-0964">Secreted</keyword>
<evidence type="ECO:0000256" key="6">
    <source>
        <dbReference type="ARBA" id="ARBA00023157"/>
    </source>
</evidence>
<keyword evidence="6 8" id="KW-1015">Disulfide bond</keyword>
<keyword evidence="9" id="KW-0472">Membrane</keyword>
<evidence type="ECO:0000313" key="12">
    <source>
        <dbReference type="Proteomes" id="UP000694569"/>
    </source>
</evidence>
<feature type="transmembrane region" description="Helical" evidence="9">
    <location>
        <begin position="185"/>
        <end position="205"/>
    </location>
</feature>
<keyword evidence="4" id="KW-0732">Signal</keyword>
<proteinExistence type="predicted"/>
<dbReference type="PROSITE" id="PS00022">
    <property type="entry name" value="EGF_1"/>
    <property type="match status" value="1"/>
</dbReference>
<name>A0A8C5WCP6_9ANUR</name>
<keyword evidence="3 8" id="KW-0245">EGF-like domain</keyword>
<reference evidence="11" key="2">
    <citation type="submission" date="2025-09" db="UniProtKB">
        <authorList>
            <consortium name="Ensembl"/>
        </authorList>
    </citation>
    <scope>IDENTIFICATION</scope>
</reference>
<keyword evidence="7" id="KW-0325">Glycoprotein</keyword>
<dbReference type="CDD" id="cd00054">
    <property type="entry name" value="EGF_CA"/>
    <property type="match status" value="3"/>
</dbReference>
<evidence type="ECO:0000256" key="2">
    <source>
        <dbReference type="ARBA" id="ARBA00022525"/>
    </source>
</evidence>
<keyword evidence="9" id="KW-0812">Transmembrane</keyword>
<dbReference type="GeneTree" id="ENSGT00940000160615"/>
<dbReference type="InterPro" id="IPR001881">
    <property type="entry name" value="EGF-like_Ca-bd_dom"/>
</dbReference>
<dbReference type="Proteomes" id="UP000694569">
    <property type="component" value="Unplaced"/>
</dbReference>
<dbReference type="FunFam" id="2.10.25.10:FF:000004">
    <property type="entry name" value="Neurogenic locus notch 1"/>
    <property type="match status" value="1"/>
</dbReference>
<feature type="domain" description="EGF-like" evidence="10">
    <location>
        <begin position="1"/>
        <end position="25"/>
    </location>
</feature>
<dbReference type="Ensembl" id="ENSLLET00000029526.1">
    <property type="protein sequence ID" value="ENSLLEP00000028417.1"/>
    <property type="gene ID" value="ENSLLEG00000018030.1"/>
</dbReference>
<feature type="disulfide bond" evidence="8">
    <location>
        <begin position="52"/>
        <end position="61"/>
    </location>
</feature>
<reference evidence="11" key="1">
    <citation type="submission" date="2025-08" db="UniProtKB">
        <authorList>
            <consortium name="Ensembl"/>
        </authorList>
    </citation>
    <scope>IDENTIFICATION</scope>
</reference>
<dbReference type="GO" id="GO:0005576">
    <property type="term" value="C:extracellular region"/>
    <property type="evidence" value="ECO:0007669"/>
    <property type="project" value="UniProtKB-SubCell"/>
</dbReference>
<evidence type="ECO:0000256" key="1">
    <source>
        <dbReference type="ARBA" id="ARBA00004613"/>
    </source>
</evidence>
<dbReference type="InterPro" id="IPR000742">
    <property type="entry name" value="EGF"/>
</dbReference>
<dbReference type="InterPro" id="IPR000152">
    <property type="entry name" value="EGF-type_Asp/Asn_hydroxyl_site"/>
</dbReference>
<dbReference type="InterPro" id="IPR049883">
    <property type="entry name" value="NOTCH1_EGF-like"/>
</dbReference>
<evidence type="ECO:0000259" key="10">
    <source>
        <dbReference type="PROSITE" id="PS50026"/>
    </source>
</evidence>
<keyword evidence="9" id="KW-1133">Transmembrane helix</keyword>
<evidence type="ECO:0000256" key="9">
    <source>
        <dbReference type="SAM" id="Phobius"/>
    </source>
</evidence>
<dbReference type="SMART" id="SM00181">
    <property type="entry name" value="EGF"/>
    <property type="match status" value="3"/>
</dbReference>
<evidence type="ECO:0000256" key="5">
    <source>
        <dbReference type="ARBA" id="ARBA00022737"/>
    </source>
</evidence>
<feature type="domain" description="EGF-like" evidence="10">
    <location>
        <begin position="102"/>
        <end position="138"/>
    </location>
</feature>
<dbReference type="FunFam" id="2.10.25.10:FF:000434">
    <property type="entry name" value="Predicted protein"/>
    <property type="match status" value="1"/>
</dbReference>
<dbReference type="OrthoDB" id="283575at2759"/>
<comment type="caution">
    <text evidence="8">Lacks conserved residue(s) required for the propagation of feature annotation.</text>
</comment>
<dbReference type="PROSITE" id="PS01187">
    <property type="entry name" value="EGF_CA"/>
    <property type="match status" value="1"/>
</dbReference>
<dbReference type="GO" id="GO:0005509">
    <property type="term" value="F:calcium ion binding"/>
    <property type="evidence" value="ECO:0007669"/>
    <property type="project" value="InterPro"/>
</dbReference>
<keyword evidence="5" id="KW-0677">Repeat</keyword>
<dbReference type="SUPFAM" id="SSF57196">
    <property type="entry name" value="EGF/Laminin"/>
    <property type="match status" value="3"/>
</dbReference>
<protein>
    <recommendedName>
        <fullName evidence="10">EGF-like domain-containing protein</fullName>
    </recommendedName>
</protein>
<dbReference type="PROSITE" id="PS00010">
    <property type="entry name" value="ASX_HYDROXYL"/>
    <property type="match status" value="3"/>
</dbReference>
<comment type="subcellular location">
    <subcellularLocation>
        <location evidence="1">Secreted</location>
    </subcellularLocation>
</comment>
<feature type="domain" description="EGF-like" evidence="10">
    <location>
        <begin position="64"/>
        <end position="100"/>
    </location>
</feature>
<dbReference type="PROSITE" id="PS50026">
    <property type="entry name" value="EGF_3"/>
    <property type="match status" value="4"/>
</dbReference>
<dbReference type="Gene3D" id="2.10.25.10">
    <property type="entry name" value="Laminin"/>
    <property type="match status" value="4"/>
</dbReference>
<evidence type="ECO:0000256" key="4">
    <source>
        <dbReference type="ARBA" id="ARBA00022729"/>
    </source>
</evidence>
<dbReference type="SMART" id="SM00179">
    <property type="entry name" value="EGF_CA"/>
    <property type="match status" value="4"/>
</dbReference>
<dbReference type="PRINTS" id="PR00010">
    <property type="entry name" value="EGFBLOOD"/>
</dbReference>
<dbReference type="PANTHER" id="PTHR24040:SF13">
    <property type="entry name" value="FIBROPELLIN-1"/>
    <property type="match status" value="1"/>
</dbReference>
<evidence type="ECO:0000256" key="3">
    <source>
        <dbReference type="ARBA" id="ARBA00022536"/>
    </source>
</evidence>
<feature type="disulfide bond" evidence="8">
    <location>
        <begin position="31"/>
        <end position="41"/>
    </location>
</feature>
<dbReference type="InterPro" id="IPR051145">
    <property type="entry name" value="GAS-SHBG-PROS"/>
</dbReference>
<dbReference type="PANTHER" id="PTHR24040">
    <property type="entry name" value="LAMININ G-LIKE DOMAIN-CONTAINING PROTEIN"/>
    <property type="match status" value="1"/>
</dbReference>
<organism evidence="11 12">
    <name type="scientific">Leptobrachium leishanense</name>
    <name type="common">Leishan spiny toad</name>
    <dbReference type="NCBI Taxonomy" id="445787"/>
    <lineage>
        <taxon>Eukaryota</taxon>
        <taxon>Metazoa</taxon>
        <taxon>Chordata</taxon>
        <taxon>Craniata</taxon>
        <taxon>Vertebrata</taxon>
        <taxon>Euteleostomi</taxon>
        <taxon>Amphibia</taxon>
        <taxon>Batrachia</taxon>
        <taxon>Anura</taxon>
        <taxon>Pelobatoidea</taxon>
        <taxon>Megophryidae</taxon>
        <taxon>Leptobrachium</taxon>
    </lineage>
</organism>
<dbReference type="Pfam" id="PF00008">
    <property type="entry name" value="EGF"/>
    <property type="match status" value="2"/>
</dbReference>
<evidence type="ECO:0000313" key="11">
    <source>
        <dbReference type="Ensembl" id="ENSLLEP00000028417.1"/>
    </source>
</evidence>
<accession>A0A8C5WCP6</accession>
<keyword evidence="12" id="KW-1185">Reference proteome</keyword>
<dbReference type="AlphaFoldDB" id="A0A8C5WCP6"/>
<dbReference type="PROSITE" id="PS01186">
    <property type="entry name" value="EGF_2"/>
    <property type="match status" value="1"/>
</dbReference>